<dbReference type="GO" id="GO:0006351">
    <property type="term" value="P:DNA-templated transcription"/>
    <property type="evidence" value="ECO:0007669"/>
    <property type="project" value="InterPro"/>
</dbReference>
<evidence type="ECO:0000313" key="8">
    <source>
        <dbReference type="EMBL" id="KAJ5153189.1"/>
    </source>
</evidence>
<evidence type="ECO:0000313" key="9">
    <source>
        <dbReference type="Proteomes" id="UP001149163"/>
    </source>
</evidence>
<dbReference type="GeneID" id="81430967"/>
<evidence type="ECO:0000256" key="4">
    <source>
        <dbReference type="ARBA" id="ARBA00023163"/>
    </source>
</evidence>
<gene>
    <name evidence="8" type="ORF">N7482_009667</name>
</gene>
<dbReference type="GO" id="GO:0003677">
    <property type="term" value="F:DNA binding"/>
    <property type="evidence" value="ECO:0007669"/>
    <property type="project" value="InterPro"/>
</dbReference>
<organism evidence="8 9">
    <name type="scientific">Penicillium canariense</name>
    <dbReference type="NCBI Taxonomy" id="189055"/>
    <lineage>
        <taxon>Eukaryota</taxon>
        <taxon>Fungi</taxon>
        <taxon>Dikarya</taxon>
        <taxon>Ascomycota</taxon>
        <taxon>Pezizomycotina</taxon>
        <taxon>Eurotiomycetes</taxon>
        <taxon>Eurotiomycetidae</taxon>
        <taxon>Eurotiales</taxon>
        <taxon>Aspergillaceae</taxon>
        <taxon>Penicillium</taxon>
    </lineage>
</organism>
<dbReference type="GO" id="GO:0005634">
    <property type="term" value="C:nucleus"/>
    <property type="evidence" value="ECO:0007669"/>
    <property type="project" value="UniProtKB-SubCell"/>
</dbReference>
<name>A0A9W9LFX5_9EURO</name>
<dbReference type="InterPro" id="IPR050613">
    <property type="entry name" value="Sec_Metabolite_Reg"/>
</dbReference>
<dbReference type="InterPro" id="IPR007219">
    <property type="entry name" value="XnlR_reg_dom"/>
</dbReference>
<evidence type="ECO:0000256" key="2">
    <source>
        <dbReference type="ARBA" id="ARBA00022723"/>
    </source>
</evidence>
<accession>A0A9W9LFX5</accession>
<dbReference type="OrthoDB" id="435881at2759"/>
<feature type="chain" id="PRO_5040821591" evidence="6">
    <location>
        <begin position="17"/>
        <end position="395"/>
    </location>
</feature>
<reference evidence="8" key="2">
    <citation type="journal article" date="2023" name="IMA Fungus">
        <title>Comparative genomic study of the Penicillium genus elucidates a diverse pangenome and 15 lateral gene transfer events.</title>
        <authorList>
            <person name="Petersen C."/>
            <person name="Sorensen T."/>
            <person name="Nielsen M.R."/>
            <person name="Sondergaard T.E."/>
            <person name="Sorensen J.L."/>
            <person name="Fitzpatrick D.A."/>
            <person name="Frisvad J.C."/>
            <person name="Nielsen K.L."/>
        </authorList>
    </citation>
    <scope>NUCLEOTIDE SEQUENCE</scope>
    <source>
        <strain evidence="8">IBT 26290</strain>
    </source>
</reference>
<comment type="subcellular location">
    <subcellularLocation>
        <location evidence="1">Nucleus</location>
    </subcellularLocation>
</comment>
<protein>
    <submittedName>
        <fullName evidence="8">VrtR2</fullName>
    </submittedName>
</protein>
<dbReference type="RefSeq" id="XP_056539497.1">
    <property type="nucleotide sequence ID" value="XM_056691791.1"/>
</dbReference>
<keyword evidence="2" id="KW-0479">Metal-binding</keyword>
<comment type="caution">
    <text evidence="8">The sequence shown here is derived from an EMBL/GenBank/DDBJ whole genome shotgun (WGS) entry which is preliminary data.</text>
</comment>
<keyword evidence="4" id="KW-0804">Transcription</keyword>
<evidence type="ECO:0000256" key="6">
    <source>
        <dbReference type="SAM" id="SignalP"/>
    </source>
</evidence>
<keyword evidence="5" id="KW-0539">Nucleus</keyword>
<proteinExistence type="predicted"/>
<dbReference type="Pfam" id="PF04082">
    <property type="entry name" value="Fungal_trans"/>
    <property type="match status" value="1"/>
</dbReference>
<reference evidence="8" key="1">
    <citation type="submission" date="2022-11" db="EMBL/GenBank/DDBJ databases">
        <authorList>
            <person name="Petersen C."/>
        </authorList>
    </citation>
    <scope>NUCLEOTIDE SEQUENCE</scope>
    <source>
        <strain evidence="8">IBT 26290</strain>
    </source>
</reference>
<dbReference type="GO" id="GO:0008270">
    <property type="term" value="F:zinc ion binding"/>
    <property type="evidence" value="ECO:0007669"/>
    <property type="project" value="InterPro"/>
</dbReference>
<dbReference type="Proteomes" id="UP001149163">
    <property type="component" value="Unassembled WGS sequence"/>
</dbReference>
<dbReference type="PANTHER" id="PTHR31001">
    <property type="entry name" value="UNCHARACTERIZED TRANSCRIPTIONAL REGULATORY PROTEIN"/>
    <property type="match status" value="1"/>
</dbReference>
<keyword evidence="6" id="KW-0732">Signal</keyword>
<evidence type="ECO:0000256" key="3">
    <source>
        <dbReference type="ARBA" id="ARBA00023015"/>
    </source>
</evidence>
<keyword evidence="3" id="KW-0805">Transcription regulation</keyword>
<dbReference type="PANTHER" id="PTHR31001:SF50">
    <property type="entry name" value="ZN(II)2CYS6 TRANSCRIPTION FACTOR (EUROFUNG)"/>
    <property type="match status" value="1"/>
</dbReference>
<dbReference type="AlphaFoldDB" id="A0A9W9LFX5"/>
<evidence type="ECO:0000259" key="7">
    <source>
        <dbReference type="Pfam" id="PF04082"/>
    </source>
</evidence>
<evidence type="ECO:0000256" key="1">
    <source>
        <dbReference type="ARBA" id="ARBA00004123"/>
    </source>
</evidence>
<feature type="domain" description="Xylanolytic transcriptional activator regulatory" evidence="7">
    <location>
        <begin position="3"/>
        <end position="55"/>
    </location>
</feature>
<dbReference type="EMBL" id="JAPQKN010000007">
    <property type="protein sequence ID" value="KAJ5153189.1"/>
    <property type="molecule type" value="Genomic_DNA"/>
</dbReference>
<evidence type="ECO:0000256" key="5">
    <source>
        <dbReference type="ARBA" id="ARBA00023242"/>
    </source>
</evidence>
<sequence length="395" mass="43943">MAVWTLIAVAVRSARSLGLHQDRGDSNTIGESFFDQQTRKRLWLIICLIDIQSSVARLSEPLVDYREAVSALAHVQHINDSDFDPTTTTPVTDREGLTDTTFALINYQVELAGSQLILPSSDLAGDRKTSARTGVLVAYSSQPHDQEIRESKVRLFEQASLRLLHFCNPDSSAYTWFTWHSIQCLVAAVRLAALGTYSRQAKPVHRHRTMMAQQANSAEGSRRKSDLLRRALDYLKKMQIVRTDSRGEGFRWYLNMPWSALAIAIVECNICADMALLNRAWPLVQEWYQVYESSGDMVFSAELVTLMQQMQATFQGHHGSQQPSGGQSIQTPSGYSVANLTSTVLLATGLDCGEAPSTSTEPHISLTDFENGFKPDSNPSTHLLSPVVWDVSSYI</sequence>
<keyword evidence="9" id="KW-1185">Reference proteome</keyword>
<dbReference type="CDD" id="cd12148">
    <property type="entry name" value="fungal_TF_MHR"/>
    <property type="match status" value="1"/>
</dbReference>
<feature type="signal peptide" evidence="6">
    <location>
        <begin position="1"/>
        <end position="16"/>
    </location>
</feature>